<comment type="subunit">
    <text evidence="14">Homodimer.</text>
</comment>
<feature type="region of interest" description="ACP-binding" evidence="14">
    <location>
        <begin position="250"/>
        <end position="254"/>
    </location>
</feature>
<comment type="domain">
    <text evidence="14">The last Arg residue of the ACP-binding site is essential for the weak association between ACP/AcpP and FabH.</text>
</comment>
<evidence type="ECO:0000259" key="16">
    <source>
        <dbReference type="Pfam" id="PF08545"/>
    </source>
</evidence>
<dbReference type="Pfam" id="PF08541">
    <property type="entry name" value="ACP_syn_III_C"/>
    <property type="match status" value="1"/>
</dbReference>
<dbReference type="Pfam" id="PF08545">
    <property type="entry name" value="ACP_syn_III"/>
    <property type="match status" value="1"/>
</dbReference>
<dbReference type="GO" id="GO:0004315">
    <property type="term" value="F:3-oxoacyl-[acyl-carrier-protein] synthase activity"/>
    <property type="evidence" value="ECO:0007669"/>
    <property type="project" value="InterPro"/>
</dbReference>
<keyword evidence="9 14" id="KW-0012">Acyltransferase</keyword>
<dbReference type="EC" id="2.3.1.180" evidence="14"/>
<reference evidence="17" key="1">
    <citation type="journal article" date="2023" name="Int. J. Syst. Evol. Microbiol.">
        <title>&lt;i&gt;Holtiella tumoricola&lt;/i&gt; gen. nov. sp. nov., isolated from a human clinical sample.</title>
        <authorList>
            <person name="Allen-Vercoe E."/>
            <person name="Daigneault M.C."/>
            <person name="Vancuren S.J."/>
            <person name="Cochrane K."/>
            <person name="O'Neal L.L."/>
            <person name="Sankaranarayanan K."/>
            <person name="Lawson P.A."/>
        </authorList>
    </citation>
    <scope>NUCLEOTIDE SEQUENCE</scope>
    <source>
        <strain evidence="17">CC70A</strain>
    </source>
</reference>
<gene>
    <name evidence="14" type="primary">fabH</name>
    <name evidence="17" type="ORF">PBV87_03095</name>
</gene>
<dbReference type="CDD" id="cd00830">
    <property type="entry name" value="KAS_III"/>
    <property type="match status" value="1"/>
</dbReference>
<dbReference type="Gene3D" id="3.40.47.10">
    <property type="match status" value="1"/>
</dbReference>
<evidence type="ECO:0000313" key="18">
    <source>
        <dbReference type="Proteomes" id="UP001169242"/>
    </source>
</evidence>
<dbReference type="GO" id="GO:0006633">
    <property type="term" value="P:fatty acid biosynthetic process"/>
    <property type="evidence" value="ECO:0007669"/>
    <property type="project" value="UniProtKB-UniRule"/>
</dbReference>
<keyword evidence="7 14" id="KW-0443">Lipid metabolism</keyword>
<evidence type="ECO:0000256" key="9">
    <source>
        <dbReference type="ARBA" id="ARBA00023315"/>
    </source>
</evidence>
<organism evidence="17 18">
    <name type="scientific">Holtiella tumoricola</name>
    <dbReference type="NCBI Taxonomy" id="3018743"/>
    <lineage>
        <taxon>Bacteria</taxon>
        <taxon>Bacillati</taxon>
        <taxon>Bacillota</taxon>
        <taxon>Clostridia</taxon>
        <taxon>Lachnospirales</taxon>
        <taxon>Cellulosilyticaceae</taxon>
        <taxon>Holtiella</taxon>
    </lineage>
</organism>
<dbReference type="InterPro" id="IPR016039">
    <property type="entry name" value="Thiolase-like"/>
</dbReference>
<keyword evidence="6 14" id="KW-0276">Fatty acid metabolism</keyword>
<dbReference type="RefSeq" id="WP_053982465.1">
    <property type="nucleotide sequence ID" value="NZ_JAQIFT010000014.1"/>
</dbReference>
<feature type="active site" evidence="14">
    <location>
        <position position="279"/>
    </location>
</feature>
<evidence type="ECO:0000256" key="14">
    <source>
        <dbReference type="HAMAP-Rule" id="MF_01815"/>
    </source>
</evidence>
<dbReference type="AlphaFoldDB" id="A0AA42DK31"/>
<evidence type="ECO:0000256" key="13">
    <source>
        <dbReference type="ARBA" id="ARBA00052985"/>
    </source>
</evidence>
<dbReference type="GO" id="GO:0033818">
    <property type="term" value="F:beta-ketoacyl-acyl-carrier-protein synthase III activity"/>
    <property type="evidence" value="ECO:0007669"/>
    <property type="project" value="UniProtKB-UniRule"/>
</dbReference>
<protein>
    <recommendedName>
        <fullName evidence="14">Beta-ketoacyl-[acyl-carrier-protein] synthase III</fullName>
        <shortName evidence="14">Beta-ketoacyl-ACP synthase III</shortName>
        <shortName evidence="14">KAS III</shortName>
        <ecNumber evidence="14">2.3.1.180</ecNumber>
    </recommendedName>
    <alternativeName>
        <fullName evidence="14">3-oxoacyl-[acyl-carrier-protein] synthase 3</fullName>
    </alternativeName>
    <alternativeName>
        <fullName evidence="14">3-oxoacyl-[acyl-carrier-protein] synthase III</fullName>
    </alternativeName>
</protein>
<comment type="catalytic activity">
    <reaction evidence="10">
        <text>malonyl-[ACP] + acetyl-CoA + H(+) = 3-oxobutanoyl-[ACP] + CO2 + CoA</text>
        <dbReference type="Rhea" id="RHEA:12080"/>
        <dbReference type="Rhea" id="RHEA-COMP:9623"/>
        <dbReference type="Rhea" id="RHEA-COMP:9625"/>
        <dbReference type="ChEBI" id="CHEBI:15378"/>
        <dbReference type="ChEBI" id="CHEBI:16526"/>
        <dbReference type="ChEBI" id="CHEBI:57287"/>
        <dbReference type="ChEBI" id="CHEBI:57288"/>
        <dbReference type="ChEBI" id="CHEBI:78449"/>
        <dbReference type="ChEBI" id="CHEBI:78450"/>
        <dbReference type="EC" id="2.3.1.180"/>
    </reaction>
    <physiologicalReaction direction="left-to-right" evidence="10">
        <dbReference type="Rhea" id="RHEA:12081"/>
    </physiologicalReaction>
</comment>
<evidence type="ECO:0000256" key="5">
    <source>
        <dbReference type="ARBA" id="ARBA00022679"/>
    </source>
</evidence>
<dbReference type="EMBL" id="JAQIFT010000014">
    <property type="protein sequence ID" value="MDA3730493.1"/>
    <property type="molecule type" value="Genomic_DNA"/>
</dbReference>
<keyword evidence="4 14" id="KW-0444">Lipid biosynthesis</keyword>
<evidence type="ECO:0000256" key="7">
    <source>
        <dbReference type="ARBA" id="ARBA00023098"/>
    </source>
</evidence>
<evidence type="ECO:0000256" key="3">
    <source>
        <dbReference type="ARBA" id="ARBA00022490"/>
    </source>
</evidence>
<dbReference type="SUPFAM" id="SSF53901">
    <property type="entry name" value="Thiolase-like"/>
    <property type="match status" value="1"/>
</dbReference>
<dbReference type="PANTHER" id="PTHR34069:SF2">
    <property type="entry name" value="BETA-KETOACYL-[ACYL-CARRIER-PROTEIN] SYNTHASE III"/>
    <property type="match status" value="1"/>
</dbReference>
<accession>A0AA42DK31</accession>
<feature type="active site" evidence="14">
    <location>
        <position position="249"/>
    </location>
</feature>
<dbReference type="NCBIfam" id="TIGR00747">
    <property type="entry name" value="fabH"/>
    <property type="match status" value="1"/>
</dbReference>
<dbReference type="HAMAP" id="MF_01815">
    <property type="entry name" value="FabH"/>
    <property type="match status" value="1"/>
</dbReference>
<evidence type="ECO:0000256" key="2">
    <source>
        <dbReference type="ARBA" id="ARBA00008642"/>
    </source>
</evidence>
<keyword evidence="3 14" id="KW-0963">Cytoplasm</keyword>
<evidence type="ECO:0000313" key="17">
    <source>
        <dbReference type="EMBL" id="MDA3730493.1"/>
    </source>
</evidence>
<feature type="active site" evidence="14">
    <location>
        <position position="112"/>
    </location>
</feature>
<proteinExistence type="inferred from homology"/>
<dbReference type="PANTHER" id="PTHR34069">
    <property type="entry name" value="3-OXOACYL-[ACYL-CARRIER-PROTEIN] SYNTHASE 3"/>
    <property type="match status" value="1"/>
</dbReference>
<dbReference type="NCBIfam" id="NF006829">
    <property type="entry name" value="PRK09352.1"/>
    <property type="match status" value="1"/>
</dbReference>
<comment type="pathway">
    <text evidence="1 14">Lipid metabolism; fatty acid biosynthesis.</text>
</comment>
<evidence type="ECO:0000256" key="12">
    <source>
        <dbReference type="ARBA" id="ARBA00052467"/>
    </source>
</evidence>
<keyword evidence="14" id="KW-0511">Multifunctional enzyme</keyword>
<comment type="caution">
    <text evidence="17">The sequence shown here is derived from an EMBL/GenBank/DDBJ whole genome shotgun (WGS) entry which is preliminary data.</text>
</comment>
<comment type="catalytic activity">
    <reaction evidence="12">
        <text>2-methylpropanoyl-CoA + malonyl-[ACP] + H(+) = 4-methyl-3-oxopentanoyl-[ACP] + CO2 + CoA</text>
        <dbReference type="Rhea" id="RHEA:42268"/>
        <dbReference type="Rhea" id="RHEA-COMP:9623"/>
        <dbReference type="Rhea" id="RHEA-COMP:9940"/>
        <dbReference type="ChEBI" id="CHEBI:15378"/>
        <dbReference type="ChEBI" id="CHEBI:16526"/>
        <dbReference type="ChEBI" id="CHEBI:57287"/>
        <dbReference type="ChEBI" id="CHEBI:57338"/>
        <dbReference type="ChEBI" id="CHEBI:78449"/>
        <dbReference type="ChEBI" id="CHEBI:78820"/>
        <dbReference type="EC" id="2.3.1.300"/>
    </reaction>
    <physiologicalReaction direction="left-to-right" evidence="12">
        <dbReference type="Rhea" id="RHEA:42269"/>
    </physiologicalReaction>
</comment>
<dbReference type="InterPro" id="IPR004655">
    <property type="entry name" value="FabH"/>
</dbReference>
<feature type="domain" description="Beta-ketoacyl-[acyl-carrier-protein] synthase III N-terminal" evidence="16">
    <location>
        <begin position="106"/>
        <end position="183"/>
    </location>
</feature>
<sequence length="321" mass="34688">MYGVKLLSMGKAVPARNMTNDDLSKIVDTSDEWIKSRTGIEERHISEGETTTDLAIAAAQEAIKNGGVDPRQIGMIIVATITGDYIMPSTACRVQAAIGAVNATAFDVAAACSGFVYGTKLATDAIRVGSCEYALVIGAEVLSKTVDWEDRSTCVLFGDGAGAAIFKKHHKNNIINIYTQSNGELSECLTLPSIPLNNCCVQSERISPYMFMDGRAVYKFATTVVPTSIQKVLEGTEYNIDDIKYFVLHQANSRIMDSVAKKLEVDSEKFVKNLQHYGNTSSASVPMALYDLQEQLASGDPVILCGFGGGVTWGSVLLIWE</sequence>
<dbReference type="FunFam" id="3.40.47.10:FF:000004">
    <property type="entry name" value="3-oxoacyl-[acyl-carrier-protein] synthase 3"/>
    <property type="match status" value="1"/>
</dbReference>
<comment type="subcellular location">
    <subcellularLocation>
        <location evidence="14">Cytoplasm</location>
    </subcellularLocation>
</comment>
<evidence type="ECO:0000256" key="1">
    <source>
        <dbReference type="ARBA" id="ARBA00005194"/>
    </source>
</evidence>
<comment type="function">
    <text evidence="14">Catalyzes the condensation reaction of fatty acid synthesis by the addition to an acyl acceptor of two carbons from malonyl-ACP. Catalyzes the first condensation reaction which initiates fatty acid synthesis and may therefore play a role in governing the total rate of fatty acid production. Possesses both acetoacetyl-ACP synthase and acetyl transacylase activities. Its substrate specificity determines the biosynthesis of branched-chain and/or straight-chain of fatty acids.</text>
</comment>
<comment type="similarity">
    <text evidence="2 14">Belongs to the thiolase-like superfamily. FabH family.</text>
</comment>
<dbReference type="GO" id="GO:0044550">
    <property type="term" value="P:secondary metabolite biosynthetic process"/>
    <property type="evidence" value="ECO:0007669"/>
    <property type="project" value="TreeGrafter"/>
</dbReference>
<dbReference type="GO" id="GO:0005737">
    <property type="term" value="C:cytoplasm"/>
    <property type="evidence" value="ECO:0007669"/>
    <property type="project" value="UniProtKB-SubCell"/>
</dbReference>
<keyword evidence="5 14" id="KW-0808">Transferase</keyword>
<evidence type="ECO:0000256" key="8">
    <source>
        <dbReference type="ARBA" id="ARBA00023160"/>
    </source>
</evidence>
<keyword evidence="18" id="KW-1185">Reference proteome</keyword>
<comment type="catalytic activity">
    <reaction evidence="11">
        <text>(2S)-2-methylbutanoyl-CoA + malonyl-[ACP] + H(+) = (4S)-4-methyl-3-oxohexanoyl-[ACP] + CO2 + CoA</text>
        <dbReference type="Rhea" id="RHEA:42276"/>
        <dbReference type="Rhea" id="RHEA-COMP:9623"/>
        <dbReference type="Rhea" id="RHEA-COMP:17148"/>
        <dbReference type="ChEBI" id="CHEBI:15378"/>
        <dbReference type="ChEBI" id="CHEBI:16526"/>
        <dbReference type="ChEBI" id="CHEBI:57287"/>
        <dbReference type="ChEBI" id="CHEBI:78449"/>
        <dbReference type="ChEBI" id="CHEBI:88166"/>
        <dbReference type="ChEBI" id="CHEBI:167462"/>
        <dbReference type="EC" id="2.3.1.300"/>
    </reaction>
    <physiologicalReaction direction="left-to-right" evidence="11">
        <dbReference type="Rhea" id="RHEA:42277"/>
    </physiologicalReaction>
</comment>
<dbReference type="InterPro" id="IPR013747">
    <property type="entry name" value="ACP_syn_III_C"/>
</dbReference>
<evidence type="ECO:0000256" key="11">
    <source>
        <dbReference type="ARBA" id="ARBA00052407"/>
    </source>
</evidence>
<comment type="catalytic activity">
    <reaction evidence="13">
        <text>3-methylbutanoyl-CoA + malonyl-[ACP] + H(+) = 5-methyl-3-oxohexanoyl-[ACP] + CO2 + CoA</text>
        <dbReference type="Rhea" id="RHEA:42272"/>
        <dbReference type="Rhea" id="RHEA-COMP:9623"/>
        <dbReference type="Rhea" id="RHEA-COMP:9941"/>
        <dbReference type="ChEBI" id="CHEBI:15378"/>
        <dbReference type="ChEBI" id="CHEBI:16526"/>
        <dbReference type="ChEBI" id="CHEBI:57287"/>
        <dbReference type="ChEBI" id="CHEBI:57345"/>
        <dbReference type="ChEBI" id="CHEBI:78449"/>
        <dbReference type="ChEBI" id="CHEBI:78822"/>
        <dbReference type="EC" id="2.3.1.300"/>
    </reaction>
    <physiologicalReaction direction="left-to-right" evidence="13">
        <dbReference type="Rhea" id="RHEA:42273"/>
    </physiologicalReaction>
</comment>
<evidence type="ECO:0000256" key="4">
    <source>
        <dbReference type="ARBA" id="ARBA00022516"/>
    </source>
</evidence>
<feature type="domain" description="Beta-ketoacyl-[acyl-carrier-protein] synthase III C-terminal" evidence="15">
    <location>
        <begin position="234"/>
        <end position="320"/>
    </location>
</feature>
<keyword evidence="8 14" id="KW-0275">Fatty acid biosynthesis</keyword>
<dbReference type="Proteomes" id="UP001169242">
    <property type="component" value="Unassembled WGS sequence"/>
</dbReference>
<evidence type="ECO:0000256" key="10">
    <source>
        <dbReference type="ARBA" id="ARBA00051096"/>
    </source>
</evidence>
<evidence type="ECO:0000259" key="15">
    <source>
        <dbReference type="Pfam" id="PF08541"/>
    </source>
</evidence>
<name>A0AA42DK31_9FIRM</name>
<dbReference type="InterPro" id="IPR013751">
    <property type="entry name" value="ACP_syn_III_N"/>
</dbReference>
<evidence type="ECO:0000256" key="6">
    <source>
        <dbReference type="ARBA" id="ARBA00022832"/>
    </source>
</evidence>